<dbReference type="InterPro" id="IPR029472">
    <property type="entry name" value="Copia-like_N"/>
</dbReference>
<dbReference type="Pfam" id="PF13976">
    <property type="entry name" value="gag_pre-integrs"/>
    <property type="match status" value="1"/>
</dbReference>
<dbReference type="Gene3D" id="3.30.420.10">
    <property type="entry name" value="Ribonuclease H-like superfamily/Ribonuclease H"/>
    <property type="match status" value="1"/>
</dbReference>
<accession>A5BVX7</accession>
<organism evidence="5">
    <name type="scientific">Vitis vinifera</name>
    <name type="common">Grape</name>
    <dbReference type="NCBI Taxonomy" id="29760"/>
    <lineage>
        <taxon>Eukaryota</taxon>
        <taxon>Viridiplantae</taxon>
        <taxon>Streptophyta</taxon>
        <taxon>Embryophyta</taxon>
        <taxon>Tracheophyta</taxon>
        <taxon>Spermatophyta</taxon>
        <taxon>Magnoliopsida</taxon>
        <taxon>eudicotyledons</taxon>
        <taxon>Gunneridae</taxon>
        <taxon>Pentapetalae</taxon>
        <taxon>rosids</taxon>
        <taxon>Vitales</taxon>
        <taxon>Vitaceae</taxon>
        <taxon>Viteae</taxon>
        <taxon>Vitis</taxon>
    </lineage>
</organism>
<dbReference type="InterPro" id="IPR025724">
    <property type="entry name" value="GAG-pre-integrase_dom"/>
</dbReference>
<dbReference type="GO" id="GO:0003676">
    <property type="term" value="F:nucleic acid binding"/>
    <property type="evidence" value="ECO:0007669"/>
    <property type="project" value="InterPro"/>
</dbReference>
<dbReference type="InterPro" id="IPR043502">
    <property type="entry name" value="DNA/RNA_pol_sf"/>
</dbReference>
<dbReference type="Pfam" id="PF14244">
    <property type="entry name" value="Retrotran_gag_3"/>
    <property type="match status" value="1"/>
</dbReference>
<evidence type="ECO:0000256" key="1">
    <source>
        <dbReference type="ARBA" id="ARBA00022723"/>
    </source>
</evidence>
<sequence>MTEQHLSNGGKLDAANPYFLHHSDHPGIVLISKPLNGDNYWTWCRAMTISLNAKSKLGFIDGTTTMPSATDKPDEHALWKKCNDMILSWILNSLSQDLADSVIFSTTAQEVWEDLRDRFSQTNAPHIFQIERDIACLTQDQMTVAAYYTRLKKLWDELGSYNDTVCSCGADHKRRRLMQFLMGLNESYNAIRGQILLMNPLPDVAKAYSSIVQEEKQRSLGATREMTENSAMVIRRAEPMALVVRHGQGSSSRSNPSNRKPLHCSYCDRDHHVRETCWKLNGYPPEHPKHASNRSNHGSTHFKRNNSHQSSANNVKERPVMQEVPSMTNGLSDLQIQQILSIMQGLLQTLLHLHRLIIDSGATYHITSSPTLLVNSSKNTFLPLVAMPSGEQAPITSIGNLPLNYVVTLKNALGVPSFKVDLMSVSRVTKDLNCSVTFFPHWCILQDLTTRTTIGLGEQRDGLYYLVALASKKPKTQTPSAAATSCRSPSSQVTSSTALWHRCLGHLSSSRLDFMAKHLLNFPFQSNNACDVCALAKQRRLPFSVSSISSVRPFELIHCDIWGPYKIASLSSAKYFLTIVDDYSRFTWVFFMHHKSETQHLLVNFFSFVQTQFHVSIANIRVDNGGEFFSMREFFKQKGTTYQHSCVYTPQQNGVVERKHCHILESARAFHFQAHLPLPFWAECVSTVVHIINRLPTPLLSRQTPFERLYGKLPSYSHIRVFGCLAYATNVHIPHKFAPRAKRCIFLGYPVGQKAYKLYDLDTHQMFTSRDVVFHETIFPYESIPSPSSNSDPVIPLSISDLSPPVQQPSPPEPISPIQQPSLPNSVSTQPSPTSPPPEPILRRSQRPHHPPMALRDYVCNQVTFPNHLPPLSSSPQKDIEPTSYAEAASHSHWQEAMQSELAALEANHTWSLTSLPPGKKPIGCRWVYKIKRHSDGTIERFKARLVAKGYTQLEGIDYHDTFSPTAKMIIVRCLLALAAAQNWSLHQLDANNAFLHGDLHEEIYMSPPPGIRRQGENLLSKLLALFNPKPLFTCRKGKSFTALLIYVDDILITGNDVNAIVALKQFLHSHFRIKALGDLKYFLGIEVSRSKKGISISQRKYTLEILKDGGFLGAKPVNFPMEQNIKLSDSGELLKDPSQYRRLFGRLIYLTITRPDITYSVHVLSRFMHAPRRPHMEAALRVLRYLKNSPGQGLFFPSQNDLSLRAFSDSDWAGCPISRRSTTGYCVFLGSSLIS</sequence>
<dbReference type="EMBL" id="AM473118">
    <property type="protein sequence ID" value="CAN63908.1"/>
    <property type="molecule type" value="Genomic_DNA"/>
</dbReference>
<dbReference type="InterPro" id="IPR001584">
    <property type="entry name" value="Integrase_cat-core"/>
</dbReference>
<dbReference type="Pfam" id="PF25597">
    <property type="entry name" value="SH3_retrovirus"/>
    <property type="match status" value="1"/>
</dbReference>
<dbReference type="GO" id="GO:0015074">
    <property type="term" value="P:DNA integration"/>
    <property type="evidence" value="ECO:0007669"/>
    <property type="project" value="InterPro"/>
</dbReference>
<dbReference type="GO" id="GO:0046872">
    <property type="term" value="F:metal ion binding"/>
    <property type="evidence" value="ECO:0007669"/>
    <property type="project" value="UniProtKB-KW"/>
</dbReference>
<dbReference type="AlphaFoldDB" id="A5BVX7"/>
<dbReference type="InterPro" id="IPR057670">
    <property type="entry name" value="SH3_retrovirus"/>
</dbReference>
<dbReference type="InterPro" id="IPR012337">
    <property type="entry name" value="RNaseH-like_sf"/>
</dbReference>
<evidence type="ECO:0000256" key="2">
    <source>
        <dbReference type="ARBA" id="ARBA00022801"/>
    </source>
</evidence>
<protein>
    <recommendedName>
        <fullName evidence="4">Integrase catalytic domain-containing protein</fullName>
    </recommendedName>
</protein>
<proteinExistence type="predicted"/>
<keyword evidence="2" id="KW-0378">Hydrolase</keyword>
<evidence type="ECO:0000256" key="3">
    <source>
        <dbReference type="SAM" id="MobiDB-lite"/>
    </source>
</evidence>
<feature type="compositionally biased region" description="Pro residues" evidence="3">
    <location>
        <begin position="806"/>
        <end position="815"/>
    </location>
</feature>
<dbReference type="PROSITE" id="PS50994">
    <property type="entry name" value="INTEGRASE"/>
    <property type="match status" value="1"/>
</dbReference>
<dbReference type="GO" id="GO:0016787">
    <property type="term" value="F:hydrolase activity"/>
    <property type="evidence" value="ECO:0007669"/>
    <property type="project" value="UniProtKB-KW"/>
</dbReference>
<gene>
    <name evidence="5" type="ORF">VITISV_044218</name>
</gene>
<dbReference type="Pfam" id="PF07727">
    <property type="entry name" value="RVT_2"/>
    <property type="match status" value="2"/>
</dbReference>
<feature type="region of interest" description="Disordered" evidence="3">
    <location>
        <begin position="786"/>
        <end position="853"/>
    </location>
</feature>
<name>A5BVX7_VITVI</name>
<dbReference type="Pfam" id="PF00665">
    <property type="entry name" value="rve"/>
    <property type="match status" value="1"/>
</dbReference>
<feature type="region of interest" description="Disordered" evidence="3">
    <location>
        <begin position="288"/>
        <end position="318"/>
    </location>
</feature>
<dbReference type="InterPro" id="IPR013103">
    <property type="entry name" value="RVT_2"/>
</dbReference>
<dbReference type="InterPro" id="IPR039537">
    <property type="entry name" value="Retrotran_Ty1/copia-like"/>
</dbReference>
<dbReference type="Pfam" id="PF03732">
    <property type="entry name" value="Retrotrans_gag"/>
    <property type="match status" value="1"/>
</dbReference>
<dbReference type="PANTHER" id="PTHR42648:SF31">
    <property type="entry name" value="RNA-DIRECTED DNA POLYMERASE"/>
    <property type="match status" value="1"/>
</dbReference>
<feature type="compositionally biased region" description="Low complexity" evidence="3">
    <location>
        <begin position="816"/>
        <end position="832"/>
    </location>
</feature>
<keyword evidence="1" id="KW-0479">Metal-binding</keyword>
<evidence type="ECO:0000313" key="5">
    <source>
        <dbReference type="EMBL" id="CAN63908.1"/>
    </source>
</evidence>
<dbReference type="SUPFAM" id="SSF53098">
    <property type="entry name" value="Ribonuclease H-like"/>
    <property type="match status" value="1"/>
</dbReference>
<reference evidence="5" key="1">
    <citation type="journal article" date="2007" name="PLoS ONE">
        <title>The first genome sequence of an elite grapevine cultivar (Pinot noir Vitis vinifera L.): coping with a highly heterozygous genome.</title>
        <authorList>
            <person name="Velasco R."/>
            <person name="Zharkikh A."/>
            <person name="Troggio M."/>
            <person name="Cartwright D.A."/>
            <person name="Cestaro A."/>
            <person name="Pruss D."/>
            <person name="Pindo M."/>
            <person name="FitzGerald L.M."/>
            <person name="Vezzulli S."/>
            <person name="Reid J."/>
            <person name="Malacarne G."/>
            <person name="Iliev D."/>
            <person name="Coppola G."/>
            <person name="Wardell B."/>
            <person name="Micheletti D."/>
            <person name="Macalma T."/>
            <person name="Facci M."/>
            <person name="Mitchell J.T."/>
            <person name="Perazzolli M."/>
            <person name="Eldredge G."/>
            <person name="Gatto P."/>
            <person name="Oyzerski R."/>
            <person name="Moretto M."/>
            <person name="Gutin N."/>
            <person name="Stefanini M."/>
            <person name="Chen Y."/>
            <person name="Segala C."/>
            <person name="Davenport C."/>
            <person name="Dematte L."/>
            <person name="Mraz A."/>
            <person name="Battilana J."/>
            <person name="Stormo K."/>
            <person name="Costa F."/>
            <person name="Tao Q."/>
            <person name="Si-Ammour A."/>
            <person name="Harkins T."/>
            <person name="Lackey A."/>
            <person name="Perbost C."/>
            <person name="Taillon B."/>
            <person name="Stella A."/>
            <person name="Solovyev V."/>
            <person name="Fawcett J.A."/>
            <person name="Sterck L."/>
            <person name="Vandepoele K."/>
            <person name="Grando S.M."/>
            <person name="Toppo S."/>
            <person name="Moser C."/>
            <person name="Lanchbury J."/>
            <person name="Bogden R."/>
            <person name="Skolnick M."/>
            <person name="Sgaramella V."/>
            <person name="Bhatnagar S.K."/>
            <person name="Fontana P."/>
            <person name="Gutin A."/>
            <person name="Van de Peer Y."/>
            <person name="Salamini F."/>
            <person name="Viola R."/>
        </authorList>
    </citation>
    <scope>NUCLEOTIDE SEQUENCE</scope>
</reference>
<evidence type="ECO:0000259" key="4">
    <source>
        <dbReference type="PROSITE" id="PS50994"/>
    </source>
</evidence>
<dbReference type="InterPro" id="IPR036397">
    <property type="entry name" value="RNaseH_sf"/>
</dbReference>
<dbReference type="PANTHER" id="PTHR42648">
    <property type="entry name" value="TRANSPOSASE, PUTATIVE-RELATED"/>
    <property type="match status" value="1"/>
</dbReference>
<dbReference type="InterPro" id="IPR005162">
    <property type="entry name" value="Retrotrans_gag_dom"/>
</dbReference>
<feature type="domain" description="Integrase catalytic" evidence="4">
    <location>
        <begin position="549"/>
        <end position="713"/>
    </location>
</feature>
<dbReference type="SUPFAM" id="SSF56672">
    <property type="entry name" value="DNA/RNA polymerases"/>
    <property type="match status" value="1"/>
</dbReference>